<name>B9SSU5_RICCO</name>
<dbReference type="InParanoid" id="B9SSU5"/>
<keyword evidence="3" id="KW-1185">Reference proteome</keyword>
<dbReference type="EMBL" id="EQ974118">
    <property type="protein sequence ID" value="EEF33308.1"/>
    <property type="molecule type" value="Genomic_DNA"/>
</dbReference>
<dbReference type="InterPro" id="IPR055411">
    <property type="entry name" value="LRR_FXL15/At3g58940/PEG3-like"/>
</dbReference>
<evidence type="ECO:0000313" key="2">
    <source>
        <dbReference type="EMBL" id="EEF33308.1"/>
    </source>
</evidence>
<organism evidence="2 3">
    <name type="scientific">Ricinus communis</name>
    <name type="common">Castor bean</name>
    <dbReference type="NCBI Taxonomy" id="3988"/>
    <lineage>
        <taxon>Eukaryota</taxon>
        <taxon>Viridiplantae</taxon>
        <taxon>Streptophyta</taxon>
        <taxon>Embryophyta</taxon>
        <taxon>Tracheophyta</taxon>
        <taxon>Spermatophyta</taxon>
        <taxon>Magnoliopsida</taxon>
        <taxon>eudicotyledons</taxon>
        <taxon>Gunneridae</taxon>
        <taxon>Pentapetalae</taxon>
        <taxon>rosids</taxon>
        <taxon>fabids</taxon>
        <taxon>Malpighiales</taxon>
        <taxon>Euphorbiaceae</taxon>
        <taxon>Acalyphoideae</taxon>
        <taxon>Acalypheae</taxon>
        <taxon>Ricinus</taxon>
    </lineage>
</organism>
<accession>B9SSU5</accession>
<dbReference type="Proteomes" id="UP000008311">
    <property type="component" value="Unassembled WGS sequence"/>
</dbReference>
<dbReference type="AlphaFoldDB" id="B9SSU5"/>
<evidence type="ECO:0000313" key="3">
    <source>
        <dbReference type="Proteomes" id="UP000008311"/>
    </source>
</evidence>
<dbReference type="InterPro" id="IPR032675">
    <property type="entry name" value="LRR_dom_sf"/>
</dbReference>
<reference evidence="3" key="1">
    <citation type="journal article" date="2010" name="Nat. Biotechnol.">
        <title>Draft genome sequence of the oilseed species Ricinus communis.</title>
        <authorList>
            <person name="Chan A.P."/>
            <person name="Crabtree J."/>
            <person name="Zhao Q."/>
            <person name="Lorenzi H."/>
            <person name="Orvis J."/>
            <person name="Puiu D."/>
            <person name="Melake-Berhan A."/>
            <person name="Jones K.M."/>
            <person name="Redman J."/>
            <person name="Chen G."/>
            <person name="Cahoon E.B."/>
            <person name="Gedil M."/>
            <person name="Stanke M."/>
            <person name="Haas B.J."/>
            <person name="Wortman J.R."/>
            <person name="Fraser-Liggett C.M."/>
            <person name="Ravel J."/>
            <person name="Rabinowicz P.D."/>
        </authorList>
    </citation>
    <scope>NUCLEOTIDE SEQUENCE [LARGE SCALE GENOMIC DNA]</scope>
    <source>
        <strain evidence="3">cv. Hale</strain>
    </source>
</reference>
<gene>
    <name evidence="2" type="ORF">RCOM_0792570</name>
</gene>
<evidence type="ECO:0000259" key="1">
    <source>
        <dbReference type="Pfam" id="PF24758"/>
    </source>
</evidence>
<dbReference type="Gene3D" id="3.80.10.10">
    <property type="entry name" value="Ribonuclease Inhibitor"/>
    <property type="match status" value="1"/>
</dbReference>
<feature type="domain" description="F-box/LRR-repeat protein 15/At3g58940/PEG3-like LRR" evidence="1">
    <location>
        <begin position="9"/>
        <end position="102"/>
    </location>
</feature>
<dbReference type="SUPFAM" id="SSF52047">
    <property type="entry name" value="RNI-like"/>
    <property type="match status" value="1"/>
</dbReference>
<sequence>MLGEWIRRNCHRLRELTVRFIYGVQIINVSSTSLETLYVRNEPGDNLLRVNVISAERLRTLNVWFENSYSEYETTSIRIISAPNLESLTLSGDIIDEYRLANLVNLQEAHLYRTGYDPFCSTRYSRLNPNLVDIIHGVRNARRIVSHRVFFESVMARELQHLATFERAESLTVEVSPPNSLPEGGISAFHCGLFPNLRTMSSSARECKTQ</sequence>
<dbReference type="Pfam" id="PF24758">
    <property type="entry name" value="LRR_At5g56370"/>
    <property type="match status" value="1"/>
</dbReference>
<proteinExistence type="predicted"/>
<protein>
    <recommendedName>
        <fullName evidence="1">F-box/LRR-repeat protein 15/At3g58940/PEG3-like LRR domain-containing protein</fullName>
    </recommendedName>
</protein>